<reference evidence="23" key="2">
    <citation type="submission" date="2025-08" db="UniProtKB">
        <authorList>
            <consortium name="Ensembl"/>
        </authorList>
    </citation>
    <scope>IDENTIFICATION</scope>
    <source>
        <strain evidence="23">2N</strain>
    </source>
</reference>
<evidence type="ECO:0000256" key="13">
    <source>
        <dbReference type="ARBA" id="ARBA00023043"/>
    </source>
</evidence>
<dbReference type="Pfam" id="PF12796">
    <property type="entry name" value="Ank_2"/>
    <property type="match status" value="1"/>
</dbReference>
<evidence type="ECO:0000256" key="14">
    <source>
        <dbReference type="ARBA" id="ARBA00056224"/>
    </source>
</evidence>
<evidence type="ECO:0000256" key="12">
    <source>
        <dbReference type="ARBA" id="ARBA00022976"/>
    </source>
</evidence>
<dbReference type="FunFam" id="3.30.40.10:FF:000250">
    <property type="entry name" value="E3 ubiquitin-protein ligase MIB2 isoform X2"/>
    <property type="match status" value="1"/>
</dbReference>
<evidence type="ECO:0000256" key="9">
    <source>
        <dbReference type="ARBA" id="ARBA00022771"/>
    </source>
</evidence>
<feature type="repeat" description="ANK" evidence="18">
    <location>
        <begin position="401"/>
        <end position="433"/>
    </location>
</feature>
<keyword evidence="5" id="KW-0963">Cytoplasm</keyword>
<dbReference type="GO" id="GO:0007219">
    <property type="term" value="P:Notch signaling pathway"/>
    <property type="evidence" value="ECO:0007669"/>
    <property type="project" value="UniProtKB-KW"/>
</dbReference>
<sequence length="887" mass="96570">MDPDPQAGVQVGMRVVRGTDWKWGQQDGGEGGVGTVVELGRHGSPSTPDRTVVVQWDQGTRTNYRAGYQGAHDLLLYDNAQIGVRHPNIICDCCKKHGLRGMRWKCRVCFDYDLCTQCYMHNKHDLAHAFERYETAHSRPVLLSPRQGLPRTPLRGIFQGAKVVRGPDWEWGAQDGGEGKPGRVVDIRGWDVETGRSVASVTWADGTTNVYRVGHKGKVDLKCVGEAAGGFYYKEHLPRLGRRSPHCPSAPVQPWPLALLRPGPLPSAGKPAELQRRHNSFWVGDVVRVIDDLDAVKRLQAGHGEWTDDMAPALGRVGKVVKVFGDGNLRVAVDGQWWTFSPSCLVAYRPEEDANLDVAERARENKSVHQPWWVAIRGQGGPVQRSLSVALDKLRVDTRNQGRTALQVATYLGQVELVRRLLQARAGMDLPDEEGNTALHYAALGNQPEAAKVLLSAGCGANALNGARSTALHVAVQRGFLEVVQVLCECGCDVNLPDTHADTPLHSAISAGPGASGIVEVLTEVPGINITATNSQGFTLLHHASLKGHTLAVRKILLRARQLVDAKKEDGFTALHLAALNNHQEVAQILIQEGRCDVNARNRKLQSPLHLAVQQGHVGLVPLLVDAGCSVNTEDEEGDTALHVALQRHQLLPLVADRAGGDPGPLQLLSRLQALGLPGSTELTVGAAIACFLALEGADVSYSNHRGRSPLDLATEARVLKVLQGCAQRFRELQGGGGGLAVGPRLARSTPNTVTNLHVAAAGPEAAECLVCSELAPLVLFSPCQHRMVCEECARRMKKCIRCQVAISKKLRPGGQQVKGRWQVPRPRLGPPRQLVEELQSRYRQMEERITCPICIDSHIRLVFQCGHGAACPICRQPIRDRIQIFV</sequence>
<dbReference type="CDD" id="cd16726">
    <property type="entry name" value="RING-HC_MIB2_rpt1"/>
    <property type="match status" value="1"/>
</dbReference>
<evidence type="ECO:0000256" key="1">
    <source>
        <dbReference type="ARBA" id="ARBA00000900"/>
    </source>
</evidence>
<evidence type="ECO:0000256" key="15">
    <source>
        <dbReference type="ARBA" id="ARBA00071885"/>
    </source>
</evidence>
<dbReference type="InterPro" id="IPR043145">
    <property type="entry name" value="Znf_ZZ_sf"/>
</dbReference>
<protein>
    <recommendedName>
        <fullName evidence="15">E3 ubiquitin-protein ligase MIB2</fullName>
        <ecNumber evidence="4">2.3.2.27</ecNumber>
    </recommendedName>
    <alternativeName>
        <fullName evidence="16">Mind bomb homolog 2</fullName>
    </alternativeName>
    <alternativeName>
        <fullName evidence="17">RING-type E3 ubiquitin transferase MIB2</fullName>
    </alternativeName>
</protein>
<dbReference type="GeneTree" id="ENSGT00940000158097"/>
<dbReference type="CDD" id="cd02339">
    <property type="entry name" value="ZZ_Mind_bomb"/>
    <property type="match status" value="1"/>
</dbReference>
<keyword evidence="12" id="KW-0914">Notch signaling pathway</keyword>
<evidence type="ECO:0000256" key="11">
    <source>
        <dbReference type="ARBA" id="ARBA00022833"/>
    </source>
</evidence>
<feature type="repeat" description="ANK" evidence="18">
    <location>
        <begin position="570"/>
        <end position="594"/>
    </location>
</feature>
<evidence type="ECO:0000313" key="23">
    <source>
        <dbReference type="Ensembl" id="ENSCPOP00000020436.2"/>
    </source>
</evidence>
<dbReference type="SUPFAM" id="SSF159034">
    <property type="entry name" value="Mib/herc2 domain-like"/>
    <property type="match status" value="2"/>
</dbReference>
<dbReference type="PRINTS" id="PR01415">
    <property type="entry name" value="ANKYRIN"/>
</dbReference>
<dbReference type="Pfam" id="PF06701">
    <property type="entry name" value="MIB_HERC2"/>
    <property type="match status" value="2"/>
</dbReference>
<feature type="domain" description="MIB/HERC2" evidence="22">
    <location>
        <begin position="149"/>
        <end position="227"/>
    </location>
</feature>
<evidence type="ECO:0000256" key="18">
    <source>
        <dbReference type="PROSITE-ProRule" id="PRU00023"/>
    </source>
</evidence>
<keyword evidence="8" id="KW-0677">Repeat</keyword>
<evidence type="ECO:0000259" key="21">
    <source>
        <dbReference type="PROSITE" id="PS50135"/>
    </source>
</evidence>
<evidence type="ECO:0000256" key="6">
    <source>
        <dbReference type="ARBA" id="ARBA00022679"/>
    </source>
</evidence>
<dbReference type="UniPathway" id="UPA00143"/>
<dbReference type="InterPro" id="IPR042056">
    <property type="entry name" value="MIB1/2_ZZ"/>
</dbReference>
<evidence type="ECO:0000256" key="4">
    <source>
        <dbReference type="ARBA" id="ARBA00012483"/>
    </source>
</evidence>
<dbReference type="Ensembl" id="ENSCPOT00000025885.2">
    <property type="protein sequence ID" value="ENSCPOP00000020436.2"/>
    <property type="gene ID" value="ENSCPOG00000025415.2"/>
</dbReference>
<dbReference type="PANTHER" id="PTHR24202">
    <property type="entry name" value="E3 UBIQUITIN-PROTEIN LIGASE MIB2"/>
    <property type="match status" value="1"/>
</dbReference>
<feature type="domain" description="ZZ-type" evidence="21">
    <location>
        <begin position="86"/>
        <end position="138"/>
    </location>
</feature>
<comment type="subcellular location">
    <subcellularLocation>
        <location evidence="2">Cytoplasm</location>
    </subcellularLocation>
</comment>
<dbReference type="PROSITE" id="PS50297">
    <property type="entry name" value="ANK_REP_REGION"/>
    <property type="match status" value="5"/>
</dbReference>
<dbReference type="InterPro" id="IPR000433">
    <property type="entry name" value="Znf_ZZ"/>
</dbReference>
<feature type="domain" description="RING-type" evidence="20">
    <location>
        <begin position="769"/>
        <end position="804"/>
    </location>
</feature>
<dbReference type="Proteomes" id="UP000005447">
    <property type="component" value="Unassembled WGS sequence"/>
</dbReference>
<comment type="catalytic activity">
    <reaction evidence="1">
        <text>S-ubiquitinyl-[E2 ubiquitin-conjugating enzyme]-L-cysteine + [acceptor protein]-L-lysine = [E2 ubiquitin-conjugating enzyme]-L-cysteine + N(6)-ubiquitinyl-[acceptor protein]-L-lysine.</text>
        <dbReference type="EC" id="2.3.2.27"/>
    </reaction>
</comment>
<dbReference type="Gene3D" id="2.30.30.40">
    <property type="entry name" value="SH3 Domains"/>
    <property type="match status" value="2"/>
</dbReference>
<keyword evidence="6" id="KW-0808">Transferase</keyword>
<evidence type="ECO:0000256" key="3">
    <source>
        <dbReference type="ARBA" id="ARBA00004906"/>
    </source>
</evidence>
<name>H0WBS0_CAVPO</name>
<evidence type="ECO:0000256" key="5">
    <source>
        <dbReference type="ARBA" id="ARBA00022490"/>
    </source>
</evidence>
<dbReference type="InterPro" id="IPR001841">
    <property type="entry name" value="Znf_RING"/>
</dbReference>
<dbReference type="Pfam" id="PF13857">
    <property type="entry name" value="Ank_5"/>
    <property type="match status" value="1"/>
</dbReference>
<keyword evidence="9 19" id="KW-0863">Zinc-finger</keyword>
<evidence type="ECO:0000256" key="2">
    <source>
        <dbReference type="ARBA" id="ARBA00004496"/>
    </source>
</evidence>
<evidence type="ECO:0000256" key="8">
    <source>
        <dbReference type="ARBA" id="ARBA00022737"/>
    </source>
</evidence>
<accession>H0WBS0</accession>
<dbReference type="GO" id="GO:0005769">
    <property type="term" value="C:early endosome"/>
    <property type="evidence" value="ECO:0007669"/>
    <property type="project" value="Ensembl"/>
</dbReference>
<dbReference type="PROSITE" id="PS01357">
    <property type="entry name" value="ZF_ZZ_1"/>
    <property type="match status" value="1"/>
</dbReference>
<evidence type="ECO:0000256" key="19">
    <source>
        <dbReference type="PROSITE-ProRule" id="PRU00228"/>
    </source>
</evidence>
<dbReference type="GO" id="GO:0016567">
    <property type="term" value="P:protein ubiquitination"/>
    <property type="evidence" value="ECO:0007669"/>
    <property type="project" value="UniProtKB-UniPathway"/>
</dbReference>
<dbReference type="GO" id="GO:0005886">
    <property type="term" value="C:plasma membrane"/>
    <property type="evidence" value="ECO:0007669"/>
    <property type="project" value="Ensembl"/>
</dbReference>
<dbReference type="InterPro" id="IPR037252">
    <property type="entry name" value="Mib_Herc2_sf"/>
</dbReference>
<dbReference type="STRING" id="10141.ENSCPOP00000020436"/>
<evidence type="ECO:0000259" key="20">
    <source>
        <dbReference type="PROSITE" id="PS50089"/>
    </source>
</evidence>
<dbReference type="PROSITE" id="PS50089">
    <property type="entry name" value="ZF_RING_2"/>
    <property type="match status" value="1"/>
</dbReference>
<dbReference type="Pfam" id="PF13920">
    <property type="entry name" value="zf-C3HC4_3"/>
    <property type="match status" value="1"/>
</dbReference>
<dbReference type="FunFam" id="3.30.40.10:FF:000094">
    <property type="entry name" value="E3 ubiquitin-protein ligase MIB2 isoform X1"/>
    <property type="match status" value="1"/>
</dbReference>
<keyword evidence="24" id="KW-1185">Reference proteome</keyword>
<feature type="domain" description="MIB/HERC2" evidence="22">
    <location>
        <begin position="1"/>
        <end position="80"/>
    </location>
</feature>
<evidence type="ECO:0000256" key="7">
    <source>
        <dbReference type="ARBA" id="ARBA00022723"/>
    </source>
</evidence>
<dbReference type="PROSITE" id="PS50088">
    <property type="entry name" value="ANK_REPEAT"/>
    <property type="match status" value="5"/>
</dbReference>
<dbReference type="VEuPathDB" id="HostDB:ENSCPOG00000025415"/>
<evidence type="ECO:0000313" key="24">
    <source>
        <dbReference type="Proteomes" id="UP000005447"/>
    </source>
</evidence>
<evidence type="ECO:0000259" key="22">
    <source>
        <dbReference type="PROSITE" id="PS51416"/>
    </source>
</evidence>
<dbReference type="PROSITE" id="PS50135">
    <property type="entry name" value="ZF_ZZ_2"/>
    <property type="match status" value="1"/>
</dbReference>
<organism evidence="23 24">
    <name type="scientific">Cavia porcellus</name>
    <name type="common">Guinea pig</name>
    <dbReference type="NCBI Taxonomy" id="10141"/>
    <lineage>
        <taxon>Eukaryota</taxon>
        <taxon>Metazoa</taxon>
        <taxon>Chordata</taxon>
        <taxon>Craniata</taxon>
        <taxon>Vertebrata</taxon>
        <taxon>Euteleostomi</taxon>
        <taxon>Mammalia</taxon>
        <taxon>Eutheria</taxon>
        <taxon>Euarchontoglires</taxon>
        <taxon>Glires</taxon>
        <taxon>Rodentia</taxon>
        <taxon>Hystricomorpha</taxon>
        <taxon>Caviidae</taxon>
        <taxon>Cavia</taxon>
    </lineage>
</organism>
<gene>
    <name evidence="23" type="primary">MIB2</name>
</gene>
<keyword evidence="7" id="KW-0479">Metal-binding</keyword>
<dbReference type="FunCoup" id="H0WBS0">
    <property type="interactions" value="1134"/>
</dbReference>
<dbReference type="InterPro" id="IPR040847">
    <property type="entry name" value="SH3_15"/>
</dbReference>
<dbReference type="InParanoid" id="H0WBS0"/>
<reference evidence="23" key="3">
    <citation type="submission" date="2025-09" db="UniProtKB">
        <authorList>
            <consortium name="Ensembl"/>
        </authorList>
    </citation>
    <scope>IDENTIFICATION</scope>
    <source>
        <strain evidence="23">2N</strain>
    </source>
</reference>
<reference evidence="24" key="1">
    <citation type="journal article" date="2011" name="Nature">
        <title>A high-resolution map of human evolutionary constraint using 29 mammals.</title>
        <authorList>
            <person name="Lindblad-Toh K."/>
            <person name="Garber M."/>
            <person name="Zuk O."/>
            <person name="Lin M.F."/>
            <person name="Parker B.J."/>
            <person name="Washietl S."/>
            <person name="Kheradpour P."/>
            <person name="Ernst J."/>
            <person name="Jordan G."/>
            <person name="Mauceli E."/>
            <person name="Ward L.D."/>
            <person name="Lowe C.B."/>
            <person name="Holloway A.K."/>
            <person name="Clamp M."/>
            <person name="Gnerre S."/>
            <person name="Alfoldi J."/>
            <person name="Beal K."/>
            <person name="Chang J."/>
            <person name="Clawson H."/>
            <person name="Cuff J."/>
            <person name="Di Palma F."/>
            <person name="Fitzgerald S."/>
            <person name="Flicek P."/>
            <person name="Guttman M."/>
            <person name="Hubisz M.J."/>
            <person name="Jaffe D.B."/>
            <person name="Jungreis I."/>
            <person name="Kent W.J."/>
            <person name="Kostka D."/>
            <person name="Lara M."/>
            <person name="Martins A.L."/>
            <person name="Massingham T."/>
            <person name="Moltke I."/>
            <person name="Raney B.J."/>
            <person name="Rasmussen M.D."/>
            <person name="Robinson J."/>
            <person name="Stark A."/>
            <person name="Vilella A.J."/>
            <person name="Wen J."/>
            <person name="Xie X."/>
            <person name="Zody M.C."/>
            <person name="Baldwin J."/>
            <person name="Bloom T."/>
            <person name="Chin C.W."/>
            <person name="Heiman D."/>
            <person name="Nicol R."/>
            <person name="Nusbaum C."/>
            <person name="Young S."/>
            <person name="Wilkinson J."/>
            <person name="Worley K.C."/>
            <person name="Kovar C.L."/>
            <person name="Muzny D.M."/>
            <person name="Gibbs R.A."/>
            <person name="Cree A."/>
            <person name="Dihn H.H."/>
            <person name="Fowler G."/>
            <person name="Jhangiani S."/>
            <person name="Joshi V."/>
            <person name="Lee S."/>
            <person name="Lewis L.R."/>
            <person name="Nazareth L.V."/>
            <person name="Okwuonu G."/>
            <person name="Santibanez J."/>
            <person name="Warren W.C."/>
            <person name="Mardis E.R."/>
            <person name="Weinstock G.M."/>
            <person name="Wilson R.K."/>
            <person name="Delehaunty K."/>
            <person name="Dooling D."/>
            <person name="Fronik C."/>
            <person name="Fulton L."/>
            <person name="Fulton B."/>
            <person name="Graves T."/>
            <person name="Minx P."/>
            <person name="Sodergren E."/>
            <person name="Birney E."/>
            <person name="Margulies E.H."/>
            <person name="Herrero J."/>
            <person name="Green E.D."/>
            <person name="Haussler D."/>
            <person name="Siepel A."/>
            <person name="Goldman N."/>
            <person name="Pollard K.S."/>
            <person name="Pedersen J.S."/>
            <person name="Lander E.S."/>
            <person name="Kellis M."/>
        </authorList>
    </citation>
    <scope>NUCLEOTIDE SEQUENCE [LARGE SCALE GENOMIC DNA]</scope>
    <source>
        <strain evidence="24">2N</strain>
    </source>
</reference>
<dbReference type="InterPro" id="IPR013083">
    <property type="entry name" value="Znf_RING/FYVE/PHD"/>
</dbReference>
<keyword evidence="11" id="KW-0862">Zinc</keyword>
<evidence type="ECO:0000256" key="10">
    <source>
        <dbReference type="ARBA" id="ARBA00022786"/>
    </source>
</evidence>
<dbReference type="InterPro" id="IPR036770">
    <property type="entry name" value="Ankyrin_rpt-contain_sf"/>
</dbReference>
<dbReference type="InterPro" id="IPR002110">
    <property type="entry name" value="Ankyrin_rpt"/>
</dbReference>
<dbReference type="Gene3D" id="3.30.60.90">
    <property type="match status" value="1"/>
</dbReference>
<dbReference type="AlphaFoldDB" id="H0WBS0"/>
<dbReference type="SMART" id="SM00248">
    <property type="entry name" value="ANK"/>
    <property type="match status" value="9"/>
</dbReference>
<dbReference type="GO" id="GO:0008270">
    <property type="term" value="F:zinc ion binding"/>
    <property type="evidence" value="ECO:0007669"/>
    <property type="project" value="UniProtKB-KW"/>
</dbReference>
<dbReference type="FunFam" id="2.30.30.40:FF:000044">
    <property type="entry name" value="E3 ubiquitin-protein ligase MIB2, putative"/>
    <property type="match status" value="1"/>
</dbReference>
<comment type="function">
    <text evidence="14">E3 ubiquitin-protein ligase that mediates ubiquitination of Delta receptors, which act as ligands of Notch proteins. Positively regulates the Delta-mediated Notch signaling by ubiquitinating the intracellular domain of Delta, leading to endocytosis of Delta receptors.</text>
</comment>
<dbReference type="Bgee" id="ENSCPOG00000025415">
    <property type="expression patterns" value="Expressed in pituitary gland and 13 other cell types or tissues"/>
</dbReference>
<dbReference type="PANTHER" id="PTHR24202:SF4">
    <property type="entry name" value="E3 UBIQUITIN-PROTEIN LIGASE MIB2-RELATED"/>
    <property type="match status" value="1"/>
</dbReference>
<dbReference type="SUPFAM" id="SSF48403">
    <property type="entry name" value="Ankyrin repeat"/>
    <property type="match status" value="1"/>
</dbReference>
<dbReference type="SUPFAM" id="SSF57850">
    <property type="entry name" value="RING/U-box"/>
    <property type="match status" value="2"/>
</dbReference>
<keyword evidence="10" id="KW-0833">Ubl conjugation pathway</keyword>
<dbReference type="OMA" id="HGACEHC"/>
<proteinExistence type="predicted"/>
<dbReference type="EMBL" id="AAKN02055859">
    <property type="status" value="NOT_ANNOTATED_CDS"/>
    <property type="molecule type" value="Genomic_DNA"/>
</dbReference>
<feature type="repeat" description="ANK" evidence="18">
    <location>
        <begin position="434"/>
        <end position="466"/>
    </location>
</feature>
<feature type="repeat" description="ANK" evidence="18">
    <location>
        <begin position="467"/>
        <end position="499"/>
    </location>
</feature>
<dbReference type="HOGENOM" id="CLU_007287_2_0_1"/>
<dbReference type="Pfam" id="PF00023">
    <property type="entry name" value="Ank"/>
    <property type="match status" value="1"/>
</dbReference>
<keyword evidence="13 18" id="KW-0040">ANK repeat</keyword>
<dbReference type="Gene3D" id="3.30.40.10">
    <property type="entry name" value="Zinc/RING finger domain, C3HC4 (zinc finger)"/>
    <property type="match status" value="2"/>
</dbReference>
<feature type="repeat" description="ANK" evidence="18">
    <location>
        <begin position="604"/>
        <end position="636"/>
    </location>
</feature>
<dbReference type="EC" id="2.3.2.27" evidence="4"/>
<evidence type="ECO:0000256" key="16">
    <source>
        <dbReference type="ARBA" id="ARBA00078905"/>
    </source>
</evidence>
<dbReference type="GO" id="GO:0000151">
    <property type="term" value="C:ubiquitin ligase complex"/>
    <property type="evidence" value="ECO:0007669"/>
    <property type="project" value="Ensembl"/>
</dbReference>
<dbReference type="Pfam" id="PF18346">
    <property type="entry name" value="SH3_15"/>
    <property type="match status" value="1"/>
</dbReference>
<dbReference type="Gene3D" id="1.25.40.20">
    <property type="entry name" value="Ankyrin repeat-containing domain"/>
    <property type="match status" value="3"/>
</dbReference>
<dbReference type="InterPro" id="IPR010606">
    <property type="entry name" value="Mib_Herc2"/>
</dbReference>
<dbReference type="SMART" id="SM00291">
    <property type="entry name" value="ZnF_ZZ"/>
    <property type="match status" value="1"/>
</dbReference>
<dbReference type="PROSITE" id="PS51416">
    <property type="entry name" value="MIB_HERC2"/>
    <property type="match status" value="2"/>
</dbReference>
<evidence type="ECO:0000256" key="17">
    <source>
        <dbReference type="ARBA" id="ARBA00080621"/>
    </source>
</evidence>
<dbReference type="FunFam" id="2.30.30.40:FF:000078">
    <property type="entry name" value="Putative e3 ubiquitin-protein ligase mib2"/>
    <property type="match status" value="1"/>
</dbReference>
<dbReference type="FunFam" id="3.30.60.90:FF:000004">
    <property type="entry name" value="Putative E3 ubiquitin-protein ligase MIB2"/>
    <property type="match status" value="1"/>
</dbReference>
<comment type="pathway">
    <text evidence="3">Protein modification; protein ubiquitination.</text>
</comment>
<dbReference type="Pfam" id="PF00569">
    <property type="entry name" value="ZZ"/>
    <property type="match status" value="1"/>
</dbReference>
<dbReference type="GO" id="GO:0061630">
    <property type="term" value="F:ubiquitin protein ligase activity"/>
    <property type="evidence" value="ECO:0007669"/>
    <property type="project" value="UniProtKB-EC"/>
</dbReference>